<sequence length="290" mass="33664">MLSNKQKKTKKVQDRKQYPWIRWFNNSCLQDCFLTLFYLGIYNQDSDSQIATSQDNQTLIEACENMRNINVNEVYANAFVCMRQHNCVQLLRQGLGGQLSDVVQLQNFLNDNELYCTRYYIENSCLICNDVKVDDSTNEVMREVFTENSGQDIMLSEAYINSWNDTTSGCNCNNVGHSRKIKQVIERLPKYLFITIGFENTNITIDERIGNGQRLYEIFGIISYSESRVHFICYIKDGQLSEQIKLNGWWRHDSLDGTINNEGISTLQDLLQDISARGEKGHLIIYKHIQ</sequence>
<comment type="caution">
    <text evidence="1">The sequence shown here is derived from an EMBL/GenBank/DDBJ whole genome shotgun (WGS) entry which is preliminary data.</text>
</comment>
<name>A0A073HYW9_9SPIT</name>
<dbReference type="EMBL" id="ARYC01009803">
    <property type="protein sequence ID" value="KEJ82629.1"/>
    <property type="molecule type" value="Genomic_DNA"/>
</dbReference>
<keyword evidence="2" id="KW-1185">Reference proteome</keyword>
<evidence type="ECO:0000313" key="2">
    <source>
        <dbReference type="Proteomes" id="UP000053232"/>
    </source>
</evidence>
<gene>
    <name evidence="1" type="ORF">OXYTRIMIC_578</name>
</gene>
<proteinExistence type="predicted"/>
<dbReference type="Proteomes" id="UP000053232">
    <property type="component" value="Unassembled WGS sequence"/>
</dbReference>
<dbReference type="AlphaFoldDB" id="A0A073HYW9"/>
<protein>
    <submittedName>
        <fullName evidence="1">Uncharacterized protein</fullName>
    </submittedName>
</protein>
<accession>A0A073HYW9</accession>
<evidence type="ECO:0000313" key="1">
    <source>
        <dbReference type="EMBL" id="KEJ82629.1"/>
    </source>
</evidence>
<reference evidence="2" key="1">
    <citation type="journal article" date="2014" name="Cell">
        <title>The Architecture of a Scrambled Genome Reveals Massive Levels of Genomic Rearrangement during Development.</title>
        <authorList>
            <person name="Chen X."/>
            <person name="Bracht J.R."/>
            <person name="Goldman A.D."/>
            <person name="Dolzhenko E."/>
            <person name="Clay D.M."/>
            <person name="Swart E.C."/>
            <person name="Perlman D.H."/>
            <person name="Doak T.G."/>
            <person name="Stuart A."/>
            <person name="Amemiya C.T."/>
            <person name="Sebra R.P."/>
            <person name="Landweber L.F."/>
        </authorList>
    </citation>
    <scope>NUCLEOTIDE SEQUENCE [LARGE SCALE GENOMIC DNA]</scope>
    <source>
        <strain evidence="2">JRB310</strain>
    </source>
</reference>
<organism evidence="1 2">
    <name type="scientific">Oxytricha trifallax</name>
    <dbReference type="NCBI Taxonomy" id="1172189"/>
    <lineage>
        <taxon>Eukaryota</taxon>
        <taxon>Sar</taxon>
        <taxon>Alveolata</taxon>
        <taxon>Ciliophora</taxon>
        <taxon>Intramacronucleata</taxon>
        <taxon>Spirotrichea</taxon>
        <taxon>Stichotrichia</taxon>
        <taxon>Sporadotrichida</taxon>
        <taxon>Oxytrichidae</taxon>
        <taxon>Oxytrichinae</taxon>
        <taxon>Oxytricha</taxon>
    </lineage>
</organism>